<dbReference type="SUPFAM" id="SSF51905">
    <property type="entry name" value="FAD/NAD(P)-binding domain"/>
    <property type="match status" value="1"/>
</dbReference>
<evidence type="ECO:0000259" key="8">
    <source>
        <dbReference type="Pfam" id="PF01593"/>
    </source>
</evidence>
<protein>
    <recommendedName>
        <fullName evidence="4">Tryptophan 2-monooxygenase</fullName>
        <ecNumber evidence="3">1.13.12.3</ecNumber>
    </recommendedName>
</protein>
<keyword evidence="5" id="KW-0073">Auxin biosynthesis</keyword>
<dbReference type="Proteomes" id="UP000237839">
    <property type="component" value="Unassembled WGS sequence"/>
</dbReference>
<dbReference type="EMBL" id="PUGF01000032">
    <property type="protein sequence ID" value="PRC90936.1"/>
    <property type="molecule type" value="Genomic_DNA"/>
</dbReference>
<reference evidence="9 10" key="1">
    <citation type="submission" date="2018-02" db="EMBL/GenBank/DDBJ databases">
        <title>Solimicrobium silvestre gen. nov., sp. nov., isolated from alpine forest soil.</title>
        <authorList>
            <person name="Margesin R."/>
            <person name="Albuquerque L."/>
            <person name="Zhang D.-C."/>
            <person name="Froufe H.J.C."/>
            <person name="Severino R."/>
            <person name="Roxo I."/>
            <person name="Egas C."/>
            <person name="Da Costa M.S."/>
        </authorList>
    </citation>
    <scope>NUCLEOTIDE SEQUENCE [LARGE SCALE GENOMIC DNA]</scope>
    <source>
        <strain evidence="9 10">S20-91</strain>
    </source>
</reference>
<dbReference type="PANTHER" id="PTHR10742:SF410">
    <property type="entry name" value="LYSINE-SPECIFIC HISTONE DEMETHYLASE 2"/>
    <property type="match status" value="1"/>
</dbReference>
<dbReference type="InterPro" id="IPR019546">
    <property type="entry name" value="TAT_signal_bac_arc"/>
</dbReference>
<evidence type="ECO:0000256" key="1">
    <source>
        <dbReference type="ARBA" id="ARBA00004814"/>
    </source>
</evidence>
<dbReference type="RefSeq" id="WP_105534068.1">
    <property type="nucleotide sequence ID" value="NZ_PUGF01000032.1"/>
</dbReference>
<name>A0A2S9GTB0_9BURK</name>
<gene>
    <name evidence="9" type="ORF">S2091_4337</name>
</gene>
<organism evidence="9 10">
    <name type="scientific">Solimicrobium silvestre</name>
    <dbReference type="NCBI Taxonomy" id="2099400"/>
    <lineage>
        <taxon>Bacteria</taxon>
        <taxon>Pseudomonadati</taxon>
        <taxon>Pseudomonadota</taxon>
        <taxon>Betaproteobacteria</taxon>
        <taxon>Burkholderiales</taxon>
        <taxon>Oxalobacteraceae</taxon>
        <taxon>Solimicrobium</taxon>
    </lineage>
</organism>
<dbReference type="EC" id="1.13.12.3" evidence="3"/>
<feature type="region of interest" description="Disordered" evidence="7">
    <location>
        <begin position="1"/>
        <end position="33"/>
    </location>
</feature>
<comment type="caution">
    <text evidence="9">The sequence shown here is derived from an EMBL/GenBank/DDBJ whole genome shotgun (WGS) entry which is preliminary data.</text>
</comment>
<dbReference type="GO" id="GO:0050361">
    <property type="term" value="F:tryptophan 2-monooxygenase activity"/>
    <property type="evidence" value="ECO:0007669"/>
    <property type="project" value="UniProtKB-EC"/>
</dbReference>
<dbReference type="Gene3D" id="1.10.405.10">
    <property type="entry name" value="Guanine Nucleotide Dissociation Inhibitor, domain 1"/>
    <property type="match status" value="1"/>
</dbReference>
<proteinExistence type="inferred from homology"/>
<dbReference type="InterPro" id="IPR006311">
    <property type="entry name" value="TAT_signal"/>
</dbReference>
<dbReference type="Gene3D" id="3.50.50.60">
    <property type="entry name" value="FAD/NAD(P)-binding domain"/>
    <property type="match status" value="1"/>
</dbReference>
<dbReference type="InterPro" id="IPR036188">
    <property type="entry name" value="FAD/NAD-bd_sf"/>
</dbReference>
<evidence type="ECO:0000256" key="2">
    <source>
        <dbReference type="ARBA" id="ARBA00005833"/>
    </source>
</evidence>
<comment type="similarity">
    <text evidence="2">Belongs to the tryptophan 2-monooxygenase family.</text>
</comment>
<dbReference type="AlphaFoldDB" id="A0A2S9GTB0"/>
<dbReference type="SUPFAM" id="SSF54373">
    <property type="entry name" value="FAD-linked reductases, C-terminal domain"/>
    <property type="match status" value="1"/>
</dbReference>
<sequence>MKKNPKSPQHATENTSTNPVDTPSETKGISRRQVLRTGAAAAVTLAVGWSNSSNAAKANTAPRIVIVGAGLAGLRCAHSLWNRTKPIASTIYDADTSHLGGRCWSLRGFFDNGLIAEQGGTFISTTDSNILALAQSLGLQTETVNGGALPKGQFVAWVNNSTYSENAQQNDWNNLAWPAFKASYALTGPTSSYNNYTPEAFRLDNMSCLDYLTEIGLDPNSRLGQLIQTIQVGGGGTAADSSALSMIQWLGNDQTFDGGGFDEALHIKGGNDQIISGMISQLPANSIKQGYQLTALCKNNDGSYNCTFNNNGNSSNVTADHVVLALPFSTLRLVNLTGAGLSTLKLTAINQQGMGQGSKITSQFSTKTWPALNYNGVTNTGPSGYQTAWDESVPLGPKGHPALMVTFPADSSLTGAVRGATPSADINWFLAQIENVYPGTTAAYSGKSYESRWALSPWQRGTYHYYRVGQMTLFAGYEAAQEGNIHFAGEHTVIYDSTMQSAVLSGERAAAEVAAQI</sequence>
<evidence type="ECO:0000313" key="9">
    <source>
        <dbReference type="EMBL" id="PRC90936.1"/>
    </source>
</evidence>
<evidence type="ECO:0000256" key="3">
    <source>
        <dbReference type="ARBA" id="ARBA00012535"/>
    </source>
</evidence>
<dbReference type="OrthoDB" id="8845488at2"/>
<evidence type="ECO:0000313" key="10">
    <source>
        <dbReference type="Proteomes" id="UP000237839"/>
    </source>
</evidence>
<evidence type="ECO:0000256" key="4">
    <source>
        <dbReference type="ARBA" id="ARBA00017871"/>
    </source>
</evidence>
<evidence type="ECO:0000256" key="7">
    <source>
        <dbReference type="SAM" id="MobiDB-lite"/>
    </source>
</evidence>
<dbReference type="GO" id="GO:0009851">
    <property type="term" value="P:auxin biosynthetic process"/>
    <property type="evidence" value="ECO:0007669"/>
    <property type="project" value="UniProtKB-KW"/>
</dbReference>
<evidence type="ECO:0000256" key="6">
    <source>
        <dbReference type="ARBA" id="ARBA00047321"/>
    </source>
</evidence>
<feature type="compositionally biased region" description="Polar residues" evidence="7">
    <location>
        <begin position="1"/>
        <end position="27"/>
    </location>
</feature>
<accession>A0A2S9GTB0</accession>
<dbReference type="Gene3D" id="3.90.660.10">
    <property type="match status" value="1"/>
</dbReference>
<dbReference type="InterPro" id="IPR050281">
    <property type="entry name" value="Flavin_monoamine_oxidase"/>
</dbReference>
<feature type="domain" description="Amine oxidase" evidence="8">
    <location>
        <begin position="71"/>
        <end position="513"/>
    </location>
</feature>
<dbReference type="Pfam" id="PF01593">
    <property type="entry name" value="Amino_oxidase"/>
    <property type="match status" value="1"/>
</dbReference>
<dbReference type="PROSITE" id="PS51318">
    <property type="entry name" value="TAT"/>
    <property type="match status" value="1"/>
</dbReference>
<evidence type="ECO:0000256" key="5">
    <source>
        <dbReference type="ARBA" id="ARBA00023070"/>
    </source>
</evidence>
<keyword evidence="10" id="KW-1185">Reference proteome</keyword>
<dbReference type="NCBIfam" id="TIGR01409">
    <property type="entry name" value="TAT_signal_seq"/>
    <property type="match status" value="1"/>
</dbReference>
<dbReference type="InterPro" id="IPR002937">
    <property type="entry name" value="Amino_oxidase"/>
</dbReference>
<comment type="catalytic activity">
    <reaction evidence="6">
        <text>L-tryptophan + O2 = indole-3-acetamide + CO2 + H2O</text>
        <dbReference type="Rhea" id="RHEA:16165"/>
        <dbReference type="ChEBI" id="CHEBI:15377"/>
        <dbReference type="ChEBI" id="CHEBI:15379"/>
        <dbReference type="ChEBI" id="CHEBI:16031"/>
        <dbReference type="ChEBI" id="CHEBI:16526"/>
        <dbReference type="ChEBI" id="CHEBI:57912"/>
        <dbReference type="EC" id="1.13.12.3"/>
    </reaction>
</comment>
<comment type="pathway">
    <text evidence="1">Plant hormone metabolism; auxin biosynthesis.</text>
</comment>
<dbReference type="PANTHER" id="PTHR10742">
    <property type="entry name" value="FLAVIN MONOAMINE OXIDASE"/>
    <property type="match status" value="1"/>
</dbReference>